<feature type="compositionally biased region" description="Polar residues" evidence="1">
    <location>
        <begin position="212"/>
        <end position="240"/>
    </location>
</feature>
<feature type="region of interest" description="Disordered" evidence="1">
    <location>
        <begin position="156"/>
        <end position="297"/>
    </location>
</feature>
<keyword evidence="3" id="KW-1185">Reference proteome</keyword>
<sequence>MGPNGSPSSSGPDEHLATSSFAPSSARSCSALRSSTVYGLSIFDKVHPRGSFRPDQSQAWVHPPLPQYSISSDATQPVDSAAVNAQVPAVQTQSKAKEQVRSTFAGFTADFLDEPDLIKKAVDSLQRHQVRKVAPPAAPGGALPLVPFVAQKAQRSNRGLIPGSSERPAARSSATFEDASAAPSTAHLHPRTKVSRPASGTSGSAARKGISTGFQQDPSTPSRQPSLGSLVGSSHQSNLRSAGLHPMSPDPNHGSRGSAVSPPATNDDMNDNSYPGENTIDTLDADADDFIVKVPPW</sequence>
<evidence type="ECO:0000313" key="3">
    <source>
        <dbReference type="Proteomes" id="UP000825890"/>
    </source>
</evidence>
<evidence type="ECO:0000313" key="2">
    <source>
        <dbReference type="EMBL" id="GIZ46237.1"/>
    </source>
</evidence>
<name>A0A9P3CRI0_9PEZI</name>
<dbReference type="AlphaFoldDB" id="A0A9P3CRI0"/>
<organism evidence="2 3">
    <name type="scientific">Cercospora kikuchii</name>
    <dbReference type="NCBI Taxonomy" id="84275"/>
    <lineage>
        <taxon>Eukaryota</taxon>
        <taxon>Fungi</taxon>
        <taxon>Dikarya</taxon>
        <taxon>Ascomycota</taxon>
        <taxon>Pezizomycotina</taxon>
        <taxon>Dothideomycetes</taxon>
        <taxon>Dothideomycetidae</taxon>
        <taxon>Mycosphaerellales</taxon>
        <taxon>Mycosphaerellaceae</taxon>
        <taxon>Cercospora</taxon>
    </lineage>
</organism>
<feature type="compositionally biased region" description="Polar residues" evidence="1">
    <location>
        <begin position="271"/>
        <end position="281"/>
    </location>
</feature>
<gene>
    <name evidence="2" type="ORF">CKM354_000937000</name>
</gene>
<dbReference type="GeneID" id="68294945"/>
<comment type="caution">
    <text evidence="2">The sequence shown here is derived from an EMBL/GenBank/DDBJ whole genome shotgun (WGS) entry which is preliminary data.</text>
</comment>
<dbReference type="RefSeq" id="XP_044660724.1">
    <property type="nucleotide sequence ID" value="XM_044804789.1"/>
</dbReference>
<reference evidence="2 3" key="1">
    <citation type="submission" date="2021-01" db="EMBL/GenBank/DDBJ databases">
        <title>Cercospora kikuchii MAFF 305040 whole genome shotgun sequence.</title>
        <authorList>
            <person name="Kashiwa T."/>
            <person name="Suzuki T."/>
        </authorList>
    </citation>
    <scope>NUCLEOTIDE SEQUENCE [LARGE SCALE GENOMIC DNA]</scope>
    <source>
        <strain evidence="2 3">MAFF 305040</strain>
    </source>
</reference>
<feature type="region of interest" description="Disordered" evidence="1">
    <location>
        <begin position="1"/>
        <end position="26"/>
    </location>
</feature>
<dbReference type="Proteomes" id="UP000825890">
    <property type="component" value="Unassembled WGS sequence"/>
</dbReference>
<evidence type="ECO:0000256" key="1">
    <source>
        <dbReference type="SAM" id="MobiDB-lite"/>
    </source>
</evidence>
<protein>
    <submittedName>
        <fullName evidence="2">Uncharacterized protein</fullName>
    </submittedName>
</protein>
<dbReference type="EMBL" id="BOLY01000006">
    <property type="protein sequence ID" value="GIZ46237.1"/>
    <property type="molecule type" value="Genomic_DNA"/>
</dbReference>
<proteinExistence type="predicted"/>
<accession>A0A9P3CRI0</accession>